<keyword evidence="3 11" id="KW-0808">Transferase</keyword>
<dbReference type="PANTHER" id="PTHR24356">
    <property type="entry name" value="SERINE/THREONINE-PROTEIN KINASE"/>
    <property type="match status" value="1"/>
</dbReference>
<evidence type="ECO:0000256" key="1">
    <source>
        <dbReference type="ARBA" id="ARBA00012513"/>
    </source>
</evidence>
<protein>
    <recommendedName>
        <fullName evidence="1">non-specific serine/threonine protein kinase</fullName>
        <ecNumber evidence="1">2.7.11.1</ecNumber>
    </recommendedName>
</protein>
<dbReference type="CDD" id="cd14014">
    <property type="entry name" value="STKc_PknB_like"/>
    <property type="match status" value="1"/>
</dbReference>
<dbReference type="OrthoDB" id="6111975at2"/>
<dbReference type="Gene3D" id="1.10.510.10">
    <property type="entry name" value="Transferase(Phosphotransferase) domain 1"/>
    <property type="match status" value="1"/>
</dbReference>
<dbReference type="InParanoid" id="A0A517SGN1"/>
<keyword evidence="5 11" id="KW-0418">Kinase</keyword>
<comment type="catalytic activity">
    <reaction evidence="8">
        <text>L-seryl-[protein] + ATP = O-phospho-L-seryl-[protein] + ADP + H(+)</text>
        <dbReference type="Rhea" id="RHEA:17989"/>
        <dbReference type="Rhea" id="RHEA-COMP:9863"/>
        <dbReference type="Rhea" id="RHEA-COMP:11604"/>
        <dbReference type="ChEBI" id="CHEBI:15378"/>
        <dbReference type="ChEBI" id="CHEBI:29999"/>
        <dbReference type="ChEBI" id="CHEBI:30616"/>
        <dbReference type="ChEBI" id="CHEBI:83421"/>
        <dbReference type="ChEBI" id="CHEBI:456216"/>
        <dbReference type="EC" id="2.7.11.1"/>
    </reaction>
</comment>
<dbReference type="Pfam" id="PF00069">
    <property type="entry name" value="Pkinase"/>
    <property type="match status" value="1"/>
</dbReference>
<comment type="catalytic activity">
    <reaction evidence="7">
        <text>L-threonyl-[protein] + ATP = O-phospho-L-threonyl-[protein] + ADP + H(+)</text>
        <dbReference type="Rhea" id="RHEA:46608"/>
        <dbReference type="Rhea" id="RHEA-COMP:11060"/>
        <dbReference type="Rhea" id="RHEA-COMP:11605"/>
        <dbReference type="ChEBI" id="CHEBI:15378"/>
        <dbReference type="ChEBI" id="CHEBI:30013"/>
        <dbReference type="ChEBI" id="CHEBI:30616"/>
        <dbReference type="ChEBI" id="CHEBI:61977"/>
        <dbReference type="ChEBI" id="CHEBI:456216"/>
        <dbReference type="EC" id="2.7.11.1"/>
    </reaction>
</comment>
<reference evidence="11 12" key="1">
    <citation type="submission" date="2019-02" db="EMBL/GenBank/DDBJ databases">
        <title>Deep-cultivation of Planctomycetes and their phenomic and genomic characterization uncovers novel biology.</title>
        <authorList>
            <person name="Wiegand S."/>
            <person name="Jogler M."/>
            <person name="Boedeker C."/>
            <person name="Pinto D."/>
            <person name="Vollmers J."/>
            <person name="Rivas-Marin E."/>
            <person name="Kohn T."/>
            <person name="Peeters S.H."/>
            <person name="Heuer A."/>
            <person name="Rast P."/>
            <person name="Oberbeckmann S."/>
            <person name="Bunk B."/>
            <person name="Jeske O."/>
            <person name="Meyerdierks A."/>
            <person name="Storesund J.E."/>
            <person name="Kallscheuer N."/>
            <person name="Luecker S."/>
            <person name="Lage O.M."/>
            <person name="Pohl T."/>
            <person name="Merkel B.J."/>
            <person name="Hornburger P."/>
            <person name="Mueller R.-W."/>
            <person name="Bruemmer F."/>
            <person name="Labrenz M."/>
            <person name="Spormann A.M."/>
            <person name="Op den Camp H."/>
            <person name="Overmann J."/>
            <person name="Amann R."/>
            <person name="Jetten M.S.M."/>
            <person name="Mascher T."/>
            <person name="Medema M.H."/>
            <person name="Devos D.P."/>
            <person name="Kaster A.-K."/>
            <person name="Ovreas L."/>
            <person name="Rohde M."/>
            <person name="Galperin M.Y."/>
            <person name="Jogler C."/>
        </authorList>
    </citation>
    <scope>NUCLEOTIDE SEQUENCE [LARGE SCALE GENOMIC DNA]</scope>
    <source>
        <strain evidence="11 12">Pan44</strain>
    </source>
</reference>
<evidence type="ECO:0000256" key="2">
    <source>
        <dbReference type="ARBA" id="ARBA00022527"/>
    </source>
</evidence>
<feature type="compositionally biased region" description="Low complexity" evidence="9">
    <location>
        <begin position="354"/>
        <end position="363"/>
    </location>
</feature>
<dbReference type="EC" id="2.7.11.1" evidence="1"/>
<feature type="domain" description="Protein kinase" evidence="10">
    <location>
        <begin position="9"/>
        <end position="276"/>
    </location>
</feature>
<keyword evidence="12" id="KW-1185">Reference proteome</keyword>
<dbReference type="GO" id="GO:0106310">
    <property type="term" value="F:protein serine kinase activity"/>
    <property type="evidence" value="ECO:0007669"/>
    <property type="project" value="RHEA"/>
</dbReference>
<dbReference type="KEGG" id="ccos:Pan44_33310"/>
<evidence type="ECO:0000313" key="11">
    <source>
        <dbReference type="EMBL" id="QDT55288.1"/>
    </source>
</evidence>
<feature type="compositionally biased region" description="Pro residues" evidence="9">
    <location>
        <begin position="453"/>
        <end position="465"/>
    </location>
</feature>
<evidence type="ECO:0000256" key="6">
    <source>
        <dbReference type="ARBA" id="ARBA00022840"/>
    </source>
</evidence>
<evidence type="ECO:0000256" key="3">
    <source>
        <dbReference type="ARBA" id="ARBA00022679"/>
    </source>
</evidence>
<dbReference type="PANTHER" id="PTHR24356:SF1">
    <property type="entry name" value="SERINE_THREONINE-PROTEIN KINASE GREATWALL"/>
    <property type="match status" value="1"/>
</dbReference>
<feature type="region of interest" description="Disordered" evidence="9">
    <location>
        <begin position="340"/>
        <end position="366"/>
    </location>
</feature>
<keyword evidence="6" id="KW-0067">ATP-binding</keyword>
<evidence type="ECO:0000256" key="4">
    <source>
        <dbReference type="ARBA" id="ARBA00022741"/>
    </source>
</evidence>
<evidence type="ECO:0000313" key="12">
    <source>
        <dbReference type="Proteomes" id="UP000315700"/>
    </source>
</evidence>
<dbReference type="SMART" id="SM00220">
    <property type="entry name" value="S_TKc"/>
    <property type="match status" value="1"/>
</dbReference>
<keyword evidence="2" id="KW-0723">Serine/threonine-protein kinase</keyword>
<dbReference type="InterPro" id="IPR011009">
    <property type="entry name" value="Kinase-like_dom_sf"/>
</dbReference>
<sequence length="492" mass="53014">MANTIIDDYELVNCLATGNISQIWEVKQVSSSQTFAMKLLLPEALADADHKASLKHEASVGKRFDHPNIIRILDLKLSKKHGYFTMEYFRAPNLKSMLRSDLTGARVRVKKLMECVTQALAHIHEKGWVHRDVKPDNILISKGSEIRVIDFSLAAPPKGGVGRLLHSRKGAVISGTKTYLPPELIQREPLGIAADIYSLGVTLYEVLCGRPPFISGNPNELLMMHVRDRPEKPSGWNDNVTPECDALVLSMLAKKPKDRPANMQEIFAAVRNLKFFKVEADDYAKQKASQKEEDFSKSLSARLDSRVDAGRTDEEKAFVAAEAKRIATEKAAMLDAAKRRLAKKGSSSTPVPAKPGAAAAAPQSPAPMPMPMPVAPPAYGYPPGYPQPMMPGYAPMPGMPMPGMPGAGMPMPGMPGYAPMPGMPMPGMAPGMMPGAQMPGMPPGAMPGFPAAPLRPPLAPAPLPPSAKAAPAPQPAKPAEEIPLMEELPDVL</sequence>
<dbReference type="RefSeq" id="WP_145031058.1">
    <property type="nucleotide sequence ID" value="NZ_CP036271.1"/>
</dbReference>
<dbReference type="PROSITE" id="PS50011">
    <property type="entry name" value="PROTEIN_KINASE_DOM"/>
    <property type="match status" value="1"/>
</dbReference>
<dbReference type="EMBL" id="CP036271">
    <property type="protein sequence ID" value="QDT55288.1"/>
    <property type="molecule type" value="Genomic_DNA"/>
</dbReference>
<organism evidence="11 12">
    <name type="scientific">Caulifigura coniformis</name>
    <dbReference type="NCBI Taxonomy" id="2527983"/>
    <lineage>
        <taxon>Bacteria</taxon>
        <taxon>Pseudomonadati</taxon>
        <taxon>Planctomycetota</taxon>
        <taxon>Planctomycetia</taxon>
        <taxon>Planctomycetales</taxon>
        <taxon>Planctomycetaceae</taxon>
        <taxon>Caulifigura</taxon>
    </lineage>
</organism>
<accession>A0A517SGN1</accession>
<feature type="compositionally biased region" description="Acidic residues" evidence="9">
    <location>
        <begin position="483"/>
        <end position="492"/>
    </location>
</feature>
<dbReference type="GO" id="GO:0005524">
    <property type="term" value="F:ATP binding"/>
    <property type="evidence" value="ECO:0007669"/>
    <property type="project" value="UniProtKB-KW"/>
</dbReference>
<dbReference type="AlphaFoldDB" id="A0A517SGN1"/>
<feature type="region of interest" description="Disordered" evidence="9">
    <location>
        <begin position="447"/>
        <end position="492"/>
    </location>
</feature>
<dbReference type="InterPro" id="IPR050236">
    <property type="entry name" value="Ser_Thr_kinase_AGC"/>
</dbReference>
<proteinExistence type="predicted"/>
<dbReference type="Proteomes" id="UP000315700">
    <property type="component" value="Chromosome"/>
</dbReference>
<name>A0A517SGN1_9PLAN</name>
<evidence type="ECO:0000256" key="8">
    <source>
        <dbReference type="ARBA" id="ARBA00048679"/>
    </source>
</evidence>
<dbReference type="SUPFAM" id="SSF56112">
    <property type="entry name" value="Protein kinase-like (PK-like)"/>
    <property type="match status" value="1"/>
</dbReference>
<evidence type="ECO:0000256" key="9">
    <source>
        <dbReference type="SAM" id="MobiDB-lite"/>
    </source>
</evidence>
<evidence type="ECO:0000256" key="7">
    <source>
        <dbReference type="ARBA" id="ARBA00047899"/>
    </source>
</evidence>
<evidence type="ECO:0000256" key="5">
    <source>
        <dbReference type="ARBA" id="ARBA00022777"/>
    </source>
</evidence>
<evidence type="ECO:0000259" key="10">
    <source>
        <dbReference type="PROSITE" id="PS50011"/>
    </source>
</evidence>
<keyword evidence="4" id="KW-0547">Nucleotide-binding</keyword>
<dbReference type="GO" id="GO:0004674">
    <property type="term" value="F:protein serine/threonine kinase activity"/>
    <property type="evidence" value="ECO:0007669"/>
    <property type="project" value="UniProtKB-KW"/>
</dbReference>
<gene>
    <name evidence="11" type="primary">pknB_10</name>
    <name evidence="11" type="ORF">Pan44_33310</name>
</gene>
<dbReference type="InterPro" id="IPR000719">
    <property type="entry name" value="Prot_kinase_dom"/>
</dbReference>